<dbReference type="AlphaFoldDB" id="A0A8D2LMB2"/>
<dbReference type="Ensembl" id="ENSVKKT00000024803.1">
    <property type="protein sequence ID" value="ENSVKKP00000024212.1"/>
    <property type="gene ID" value="ENSVKKG00000015975.1"/>
</dbReference>
<sequence length="203" mass="24687">MEKEHQVLQEQLKEASEKYEQLKSRSAKEISVLEDELLLLIEGNKLTKKELDWFHQDVEMEMKRWQQEKKENQERLKVGKTKVRKLTETNEIYTRNNDEKDKQYKRYLDDFLEISNKSENEKVKMEELIKKSHNDHQECVKRAIAAEVSVLENWKETELYKLHRRARNAEANLKYLKFMTRYVLKCMNKLQQIQFNKTCRKNC</sequence>
<name>A0A8D2LMB2_VARKO</name>
<reference evidence="3" key="2">
    <citation type="submission" date="2025-09" db="UniProtKB">
        <authorList>
            <consortium name="Ensembl"/>
        </authorList>
    </citation>
    <scope>IDENTIFICATION</scope>
</reference>
<dbReference type="Pfam" id="PF24525">
    <property type="entry name" value="TTC3"/>
    <property type="match status" value="1"/>
</dbReference>
<reference evidence="3" key="1">
    <citation type="submission" date="2025-08" db="UniProtKB">
        <authorList>
            <consortium name="Ensembl"/>
        </authorList>
    </citation>
    <scope>IDENTIFICATION</scope>
</reference>
<evidence type="ECO:0000313" key="3">
    <source>
        <dbReference type="Ensembl" id="ENSVKKP00000024212.1"/>
    </source>
</evidence>
<dbReference type="Proteomes" id="UP000694545">
    <property type="component" value="Unplaced"/>
</dbReference>
<dbReference type="PANTHER" id="PTHR17550:SF4">
    <property type="entry name" value="E3 UBIQUITIN-PROTEIN LIGASE TTC3"/>
    <property type="match status" value="1"/>
</dbReference>
<feature type="domain" description="TTC3/DZIP3-like helical" evidence="2">
    <location>
        <begin position="1"/>
        <end position="194"/>
    </location>
</feature>
<keyword evidence="4" id="KW-1185">Reference proteome</keyword>
<feature type="coiled-coil region" evidence="1">
    <location>
        <begin position="5"/>
        <end position="103"/>
    </location>
</feature>
<evidence type="ECO:0000259" key="2">
    <source>
        <dbReference type="Pfam" id="PF24525"/>
    </source>
</evidence>
<keyword evidence="1" id="KW-0175">Coiled coil</keyword>
<dbReference type="InterPro" id="IPR056872">
    <property type="entry name" value="TTC3/DZIP3-like_helical"/>
</dbReference>
<accession>A0A8D2LMB2</accession>
<evidence type="ECO:0000313" key="4">
    <source>
        <dbReference type="Proteomes" id="UP000694545"/>
    </source>
</evidence>
<proteinExistence type="predicted"/>
<dbReference type="PANTHER" id="PTHR17550">
    <property type="entry name" value="E3 UBIQUITIN-PROTEIN LIGASE TTC3"/>
    <property type="match status" value="1"/>
</dbReference>
<protein>
    <recommendedName>
        <fullName evidence="2">TTC3/DZIP3-like helical domain-containing protein</fullName>
    </recommendedName>
</protein>
<organism evidence="3 4">
    <name type="scientific">Varanus komodoensis</name>
    <name type="common">Komodo dragon</name>
    <dbReference type="NCBI Taxonomy" id="61221"/>
    <lineage>
        <taxon>Eukaryota</taxon>
        <taxon>Metazoa</taxon>
        <taxon>Chordata</taxon>
        <taxon>Craniata</taxon>
        <taxon>Vertebrata</taxon>
        <taxon>Euteleostomi</taxon>
        <taxon>Lepidosauria</taxon>
        <taxon>Squamata</taxon>
        <taxon>Bifurcata</taxon>
        <taxon>Unidentata</taxon>
        <taxon>Episquamata</taxon>
        <taxon>Toxicofera</taxon>
        <taxon>Anguimorpha</taxon>
        <taxon>Paleoanguimorpha</taxon>
        <taxon>Varanoidea</taxon>
        <taxon>Varanidae</taxon>
        <taxon>Varanus</taxon>
    </lineage>
</organism>
<evidence type="ECO:0000256" key="1">
    <source>
        <dbReference type="SAM" id="Coils"/>
    </source>
</evidence>